<dbReference type="FunFam" id="2.40.70.10:FF:000085">
    <property type="entry name" value="Aspartic-type endopeptidase (CtsD), putative"/>
    <property type="match status" value="1"/>
</dbReference>
<evidence type="ECO:0000256" key="14">
    <source>
        <dbReference type="SAM" id="SignalP"/>
    </source>
</evidence>
<dbReference type="AlphaFoldDB" id="A0A559M6B0"/>
<gene>
    <name evidence="16" type="primary">ctsD</name>
    <name evidence="16" type="ORF">LAWI1_G006729</name>
</gene>
<feature type="active site" evidence="11">
    <location>
        <position position="324"/>
    </location>
</feature>
<evidence type="ECO:0000256" key="8">
    <source>
        <dbReference type="ARBA" id="ARBA00023136"/>
    </source>
</evidence>
<keyword evidence="6" id="KW-0064">Aspartyl protease</keyword>
<keyword evidence="5 14" id="KW-0732">Signal</keyword>
<sequence>MLGINFLLVALTFSTSAKAFFYYDPPYRCQLDDTRTCSEEKRAVDPDPLSLKIVQRLPENPNSPQNIERLADSLKRKYQRIAPSQVERAENDDVVKRTNTHSVVSAAVPSQTNSAGVDQDGTDFSYFAQVQLGSAKTPVYLLLDTGAGTTWVMGTSCTSGPCKTHDTFGSSDSTTFKDLSTPFSISYGSGNVNGTMAQDTLSIAGMSFTASIGIASTASDQFNEFPIDGILGLSMSKSDGQNFWETLAASKTLKSNLVGFAIDRASDGPNTGVINFGSPDTSRFSGSLSYFPSESNLSDDWAVNITNVGVGTTRTGISSLGYIDTGTSFIFAPPADAQKLHASIDGATSSDGSTYTVPCSTTTPLTFSFGQSTYSVSSKDWVSAEVNGACTSNVYGVGVVDDNSWLIGDTFLKNVYAVFDYDQTRVGQYSSRNTRETRANWGAGFAPMKAVSSSSATASSTGGSSSKPPTASLMASKTPSTTGTSTPLTTTMETNSNKYSTGTSSGSAATQTTLASSTVSPGLLESTASTTTQAAGKSTGSAASATKNSSAMLLNPSFYSALLAAVTLITLLI</sequence>
<feature type="region of interest" description="Disordered" evidence="13">
    <location>
        <begin position="454"/>
        <end position="521"/>
    </location>
</feature>
<evidence type="ECO:0000256" key="5">
    <source>
        <dbReference type="ARBA" id="ARBA00022729"/>
    </source>
</evidence>
<evidence type="ECO:0000313" key="16">
    <source>
        <dbReference type="EMBL" id="TVY88504.1"/>
    </source>
</evidence>
<dbReference type="PANTHER" id="PTHR47966">
    <property type="entry name" value="BETA-SITE APP-CLEAVING ENZYME, ISOFORM A-RELATED"/>
    <property type="match status" value="1"/>
</dbReference>
<dbReference type="Pfam" id="PF00026">
    <property type="entry name" value="Asp"/>
    <property type="match status" value="1"/>
</dbReference>
<keyword evidence="8" id="KW-0472">Membrane</keyword>
<dbReference type="FunFam" id="2.40.70.10:FF:000060">
    <property type="entry name" value="Aspartic-type endopeptidase ctsD"/>
    <property type="match status" value="1"/>
</dbReference>
<dbReference type="InterPro" id="IPR021109">
    <property type="entry name" value="Peptidase_aspartic_dom_sf"/>
</dbReference>
<keyword evidence="4" id="KW-0645">Protease</keyword>
<evidence type="ECO:0000256" key="13">
    <source>
        <dbReference type="SAM" id="MobiDB-lite"/>
    </source>
</evidence>
<keyword evidence="3" id="KW-1003">Cell membrane</keyword>
<evidence type="ECO:0000256" key="10">
    <source>
        <dbReference type="ARBA" id="ARBA00023288"/>
    </source>
</evidence>
<dbReference type="InterPro" id="IPR034164">
    <property type="entry name" value="Pepsin-like_dom"/>
</dbReference>
<evidence type="ECO:0000256" key="7">
    <source>
        <dbReference type="ARBA" id="ARBA00022801"/>
    </source>
</evidence>
<evidence type="ECO:0000256" key="3">
    <source>
        <dbReference type="ARBA" id="ARBA00022475"/>
    </source>
</evidence>
<reference evidence="16 17" key="1">
    <citation type="submission" date="2018-05" db="EMBL/GenBank/DDBJ databases">
        <title>Genome sequencing and assembly of the regulated plant pathogen Lachnellula willkommii and related sister species for the development of diagnostic species identification markers.</title>
        <authorList>
            <person name="Giroux E."/>
            <person name="Bilodeau G."/>
        </authorList>
    </citation>
    <scope>NUCLEOTIDE SEQUENCE [LARGE SCALE GENOMIC DNA]</scope>
    <source>
        <strain evidence="16 17">CBS 172.35</strain>
    </source>
</reference>
<keyword evidence="9" id="KW-0325">Glycoprotein</keyword>
<feature type="region of interest" description="Disordered" evidence="13">
    <location>
        <begin position="527"/>
        <end position="546"/>
    </location>
</feature>
<evidence type="ECO:0000259" key="15">
    <source>
        <dbReference type="PROSITE" id="PS51767"/>
    </source>
</evidence>
<organism evidence="16 17">
    <name type="scientific">Lachnellula willkommii</name>
    <dbReference type="NCBI Taxonomy" id="215461"/>
    <lineage>
        <taxon>Eukaryota</taxon>
        <taxon>Fungi</taxon>
        <taxon>Dikarya</taxon>
        <taxon>Ascomycota</taxon>
        <taxon>Pezizomycotina</taxon>
        <taxon>Leotiomycetes</taxon>
        <taxon>Helotiales</taxon>
        <taxon>Lachnaceae</taxon>
        <taxon>Lachnellula</taxon>
    </lineage>
</organism>
<feature type="compositionally biased region" description="Low complexity" evidence="13">
    <location>
        <begin position="476"/>
        <end position="518"/>
    </location>
</feature>
<evidence type="ECO:0000256" key="12">
    <source>
        <dbReference type="PIRSR" id="PIRSR601461-2"/>
    </source>
</evidence>
<comment type="caution">
    <text evidence="16">The sequence shown here is derived from an EMBL/GenBank/DDBJ whole genome shotgun (WGS) entry which is preliminary data.</text>
</comment>
<accession>A0A559M6B0</accession>
<dbReference type="InterPro" id="IPR033121">
    <property type="entry name" value="PEPTIDASE_A1"/>
</dbReference>
<dbReference type="GO" id="GO:0005886">
    <property type="term" value="C:plasma membrane"/>
    <property type="evidence" value="ECO:0007669"/>
    <property type="project" value="UniProtKB-SubCell"/>
</dbReference>
<evidence type="ECO:0000256" key="4">
    <source>
        <dbReference type="ARBA" id="ARBA00022670"/>
    </source>
</evidence>
<dbReference type="SUPFAM" id="SSF50630">
    <property type="entry name" value="Acid proteases"/>
    <property type="match status" value="1"/>
</dbReference>
<feature type="compositionally biased region" description="Low complexity" evidence="13">
    <location>
        <begin position="454"/>
        <end position="466"/>
    </location>
</feature>
<evidence type="ECO:0000313" key="17">
    <source>
        <dbReference type="Proteomes" id="UP000315522"/>
    </source>
</evidence>
<proteinExistence type="inferred from homology"/>
<evidence type="ECO:0000256" key="1">
    <source>
        <dbReference type="ARBA" id="ARBA00004236"/>
    </source>
</evidence>
<evidence type="ECO:0000256" key="6">
    <source>
        <dbReference type="ARBA" id="ARBA00022750"/>
    </source>
</evidence>
<keyword evidence="10" id="KW-0449">Lipoprotein</keyword>
<feature type="domain" description="Peptidase A1" evidence="15">
    <location>
        <begin position="126"/>
        <end position="429"/>
    </location>
</feature>
<evidence type="ECO:0000256" key="2">
    <source>
        <dbReference type="ARBA" id="ARBA00007447"/>
    </source>
</evidence>
<dbReference type="InterPro" id="IPR001461">
    <property type="entry name" value="Aspartic_peptidase_A1"/>
</dbReference>
<dbReference type="PROSITE" id="PS51767">
    <property type="entry name" value="PEPTIDASE_A1"/>
    <property type="match status" value="1"/>
</dbReference>
<keyword evidence="7" id="KW-0378">Hydrolase</keyword>
<dbReference type="Gene3D" id="2.40.70.10">
    <property type="entry name" value="Acid Proteases"/>
    <property type="match status" value="2"/>
</dbReference>
<keyword evidence="17" id="KW-1185">Reference proteome</keyword>
<dbReference type="PANTHER" id="PTHR47966:SF75">
    <property type="entry name" value="ENDOPEPTIDASE (CTSD), PUTATIVE (AFU_ORTHOLOGUE AFUA_4G07040)-RELATED"/>
    <property type="match status" value="1"/>
</dbReference>
<feature type="chain" id="PRO_5021914367" evidence="14">
    <location>
        <begin position="20"/>
        <end position="573"/>
    </location>
</feature>
<comment type="similarity">
    <text evidence="2">Belongs to the peptidase A1 family.</text>
</comment>
<feature type="disulfide bond" evidence="12">
    <location>
        <begin position="157"/>
        <end position="162"/>
    </location>
</feature>
<dbReference type="PRINTS" id="PR00792">
    <property type="entry name" value="PEPSIN"/>
</dbReference>
<dbReference type="EMBL" id="QGML01001699">
    <property type="protein sequence ID" value="TVY88504.1"/>
    <property type="molecule type" value="Genomic_DNA"/>
</dbReference>
<comment type="subcellular location">
    <subcellularLocation>
        <location evidence="1">Cell membrane</location>
    </subcellularLocation>
</comment>
<evidence type="ECO:0000256" key="9">
    <source>
        <dbReference type="ARBA" id="ARBA00023180"/>
    </source>
</evidence>
<feature type="signal peptide" evidence="14">
    <location>
        <begin position="1"/>
        <end position="19"/>
    </location>
</feature>
<dbReference type="GO" id="GO:0006508">
    <property type="term" value="P:proteolysis"/>
    <property type="evidence" value="ECO:0007669"/>
    <property type="project" value="UniProtKB-KW"/>
</dbReference>
<feature type="active site" evidence="11">
    <location>
        <position position="144"/>
    </location>
</feature>
<dbReference type="CDD" id="cd05471">
    <property type="entry name" value="pepsin_like"/>
    <property type="match status" value="1"/>
</dbReference>
<protein>
    <submittedName>
        <fullName evidence="16">Aspartic-type endopeptidase</fullName>
    </submittedName>
</protein>
<keyword evidence="12" id="KW-1015">Disulfide bond</keyword>
<name>A0A559M6B0_9HELO</name>
<evidence type="ECO:0000256" key="11">
    <source>
        <dbReference type="PIRSR" id="PIRSR601461-1"/>
    </source>
</evidence>
<dbReference type="GO" id="GO:0004190">
    <property type="term" value="F:aspartic-type endopeptidase activity"/>
    <property type="evidence" value="ECO:0007669"/>
    <property type="project" value="UniProtKB-KW"/>
</dbReference>
<dbReference type="Proteomes" id="UP000315522">
    <property type="component" value="Unassembled WGS sequence"/>
</dbReference>